<name>A0A7R8V3Q8_HERIL</name>
<proteinExistence type="predicted"/>
<protein>
    <submittedName>
        <fullName evidence="1">Uncharacterized protein</fullName>
    </submittedName>
</protein>
<evidence type="ECO:0000313" key="2">
    <source>
        <dbReference type="Proteomes" id="UP000594454"/>
    </source>
</evidence>
<dbReference type="InParanoid" id="A0A7R8V3Q8"/>
<dbReference type="EMBL" id="LR899014">
    <property type="protein sequence ID" value="CAD7092330.1"/>
    <property type="molecule type" value="Genomic_DNA"/>
</dbReference>
<gene>
    <name evidence="1" type="ORF">HERILL_LOCUS14698</name>
</gene>
<dbReference type="Proteomes" id="UP000594454">
    <property type="component" value="Chromosome 6"/>
</dbReference>
<sequence length="70" mass="7766">MRKFSTETLIVGVTYTVCSVILNIKVKSSKSIQSIYLATAGVQNKESPQDTNFWANLNTTFYSIVTSLLT</sequence>
<evidence type="ECO:0000313" key="1">
    <source>
        <dbReference type="EMBL" id="CAD7092330.1"/>
    </source>
</evidence>
<organism evidence="1 2">
    <name type="scientific">Hermetia illucens</name>
    <name type="common">Black soldier fly</name>
    <dbReference type="NCBI Taxonomy" id="343691"/>
    <lineage>
        <taxon>Eukaryota</taxon>
        <taxon>Metazoa</taxon>
        <taxon>Ecdysozoa</taxon>
        <taxon>Arthropoda</taxon>
        <taxon>Hexapoda</taxon>
        <taxon>Insecta</taxon>
        <taxon>Pterygota</taxon>
        <taxon>Neoptera</taxon>
        <taxon>Endopterygota</taxon>
        <taxon>Diptera</taxon>
        <taxon>Brachycera</taxon>
        <taxon>Stratiomyomorpha</taxon>
        <taxon>Stratiomyidae</taxon>
        <taxon>Hermetiinae</taxon>
        <taxon>Hermetia</taxon>
    </lineage>
</organism>
<accession>A0A7R8V3Q8</accession>
<keyword evidence="2" id="KW-1185">Reference proteome</keyword>
<dbReference type="AlphaFoldDB" id="A0A7R8V3Q8"/>
<reference evidence="1 2" key="1">
    <citation type="submission" date="2020-11" db="EMBL/GenBank/DDBJ databases">
        <authorList>
            <person name="Wallbank WR R."/>
            <person name="Pardo Diaz C."/>
            <person name="Kozak K."/>
            <person name="Martin S."/>
            <person name="Jiggins C."/>
            <person name="Moest M."/>
            <person name="Warren A I."/>
            <person name="Generalovic N T."/>
            <person name="Byers J.R.P. K."/>
            <person name="Montejo-Kovacevich G."/>
            <person name="Yen C E."/>
        </authorList>
    </citation>
    <scope>NUCLEOTIDE SEQUENCE [LARGE SCALE GENOMIC DNA]</scope>
</reference>